<feature type="transmembrane region" description="Helical" evidence="2">
    <location>
        <begin position="12"/>
        <end position="31"/>
    </location>
</feature>
<proteinExistence type="predicted"/>
<comment type="caution">
    <text evidence="4">The sequence shown here is derived from an EMBL/GenBank/DDBJ whole genome shotgun (WGS) entry which is preliminary data.</text>
</comment>
<gene>
    <name evidence="4" type="ORF">OFUS_LOCUS1256</name>
</gene>
<dbReference type="InterPro" id="IPR005069">
    <property type="entry name" value="Nucl-diP-sugar_transferase"/>
</dbReference>
<accession>A0A8S4MXZ2</accession>
<evidence type="ECO:0000256" key="1">
    <source>
        <dbReference type="SAM" id="MobiDB-lite"/>
    </source>
</evidence>
<dbReference type="Pfam" id="PF03407">
    <property type="entry name" value="Nucleotid_trans"/>
    <property type="match status" value="1"/>
</dbReference>
<evidence type="ECO:0000313" key="4">
    <source>
        <dbReference type="EMBL" id="CAH1773690.1"/>
    </source>
</evidence>
<evidence type="ECO:0000259" key="3">
    <source>
        <dbReference type="Pfam" id="PF03407"/>
    </source>
</evidence>
<reference evidence="4" key="1">
    <citation type="submission" date="2022-03" db="EMBL/GenBank/DDBJ databases">
        <authorList>
            <person name="Martin C."/>
        </authorList>
    </citation>
    <scope>NUCLEOTIDE SEQUENCE</scope>
</reference>
<dbReference type="InterPro" id="IPR052636">
    <property type="entry name" value="UDP-D-xylose:L-fucose_XylT"/>
</dbReference>
<feature type="region of interest" description="Disordered" evidence="1">
    <location>
        <begin position="100"/>
        <end position="131"/>
    </location>
</feature>
<protein>
    <recommendedName>
        <fullName evidence="3">Nucleotide-diphospho-sugar transferase domain-containing protein</fullName>
    </recommendedName>
</protein>
<dbReference type="GO" id="GO:0005794">
    <property type="term" value="C:Golgi apparatus"/>
    <property type="evidence" value="ECO:0007669"/>
    <property type="project" value="TreeGrafter"/>
</dbReference>
<dbReference type="OrthoDB" id="1712432at2759"/>
<dbReference type="PANTHER" id="PTHR47032:SF1">
    <property type="entry name" value="UDP-D-XYLOSE:L-FUCOSE ALPHA-1,3-D-XYLOSYLTRANSFERASE-RELATED"/>
    <property type="match status" value="1"/>
</dbReference>
<feature type="domain" description="Nucleotide-diphospho-sugar transferase" evidence="3">
    <location>
        <begin position="216"/>
        <end position="428"/>
    </location>
</feature>
<keyword evidence="2" id="KW-1133">Transmembrane helix</keyword>
<dbReference type="PANTHER" id="PTHR47032">
    <property type="entry name" value="UDP-D-XYLOSE:L-FUCOSE ALPHA-1,3-D-XYLOSYLTRANSFERASE-RELATED"/>
    <property type="match status" value="1"/>
</dbReference>
<sequence>MRRRFVIVKSLSFPRIYILSLTLLLLVFLFLDWRNTLVYVTIPGDYVRHLQPDGVSNINNGYNFNKVATTKKITLGFTDDVRIKDEKVTVNSTETKRLTSQVKVTQNQGKDTDSQTRDTHTETKDDSDQHVSITKKEDKIFDIKNVSATLNLTETNQERKVPSKAQTKEVDKVHKELTLVAKEISDTQGLVAITMVNHAYINMTMSWLCNTVNMNVHSHIIIMTTDEQTQVELSAKWPNVKIIFLYLPNVENDLRYGRVNYLKYMQQRTNILMTLLENDIKFLLFEVDAVWLRNPIPMLEKITEAGQYDLIGGRMNKTDQYNGGFLVVNPTNTMKQIWHDVKTQMDQLIRMIGVNSDDTKINFYDNDQTYLKLSIQKYRKQFKGFLLDSDMVADGKWYLQNTLERLESKTPLVVNNNWVVGKDEKVARAKKYKHWFIDDALECDWQNVFSLEHTA</sequence>
<feature type="compositionally biased region" description="Polar residues" evidence="1">
    <location>
        <begin position="100"/>
        <end position="109"/>
    </location>
</feature>
<evidence type="ECO:0000313" key="5">
    <source>
        <dbReference type="Proteomes" id="UP000749559"/>
    </source>
</evidence>
<keyword evidence="5" id="KW-1185">Reference proteome</keyword>
<dbReference type="EMBL" id="CAIIXF020000001">
    <property type="protein sequence ID" value="CAH1773690.1"/>
    <property type="molecule type" value="Genomic_DNA"/>
</dbReference>
<keyword evidence="2" id="KW-0812">Transmembrane</keyword>
<dbReference type="GO" id="GO:0016757">
    <property type="term" value="F:glycosyltransferase activity"/>
    <property type="evidence" value="ECO:0007669"/>
    <property type="project" value="TreeGrafter"/>
</dbReference>
<dbReference type="AlphaFoldDB" id="A0A8S4MXZ2"/>
<evidence type="ECO:0000256" key="2">
    <source>
        <dbReference type="SAM" id="Phobius"/>
    </source>
</evidence>
<dbReference type="Proteomes" id="UP000749559">
    <property type="component" value="Unassembled WGS sequence"/>
</dbReference>
<name>A0A8S4MXZ2_OWEFU</name>
<keyword evidence="2" id="KW-0472">Membrane</keyword>
<organism evidence="4 5">
    <name type="scientific">Owenia fusiformis</name>
    <name type="common">Polychaete worm</name>
    <dbReference type="NCBI Taxonomy" id="6347"/>
    <lineage>
        <taxon>Eukaryota</taxon>
        <taxon>Metazoa</taxon>
        <taxon>Spiralia</taxon>
        <taxon>Lophotrochozoa</taxon>
        <taxon>Annelida</taxon>
        <taxon>Polychaeta</taxon>
        <taxon>Sedentaria</taxon>
        <taxon>Canalipalpata</taxon>
        <taxon>Sabellida</taxon>
        <taxon>Oweniida</taxon>
        <taxon>Oweniidae</taxon>
        <taxon>Owenia</taxon>
    </lineage>
</organism>
<feature type="compositionally biased region" description="Basic and acidic residues" evidence="1">
    <location>
        <begin position="110"/>
        <end position="131"/>
    </location>
</feature>